<feature type="region of interest" description="Disordered" evidence="1">
    <location>
        <begin position="263"/>
        <end position="286"/>
    </location>
</feature>
<accession>A0A0D3JUB0</accession>
<dbReference type="HOGENOM" id="CLU_974637_0_0_1"/>
<proteinExistence type="predicted"/>
<dbReference type="Proteomes" id="UP000013827">
    <property type="component" value="Unassembled WGS sequence"/>
</dbReference>
<sequence>MPRRKPVKPVKPSCDKCGEDLEGPCPACNKLFCAECDPLGGYCNGCEKLFCGCYAGRMQMVSWDRHLMDDCEECESCRVLPSEMDRLAAKRDDDERAALPFFANQKALVDSLLSCTSLAAFFTLPTCATARAVKLAFLSARMHARESRHPQRHAAVLLLQRLKRKAMELASPPDRPWNHRDELIQAENDDVDIADGYCDWLDASTGREDVDDEDGYDWAGAWAAAATMLVSEDVAEAAATADAHPVLVRTFLLRAAAEAAGPSAVGAEPVGAADRPSVGQKRSHDV</sequence>
<protein>
    <submittedName>
        <fullName evidence="2">Uncharacterized protein</fullName>
    </submittedName>
</protein>
<reference evidence="2" key="2">
    <citation type="submission" date="2024-10" db="UniProtKB">
        <authorList>
            <consortium name="EnsemblProtists"/>
        </authorList>
    </citation>
    <scope>IDENTIFICATION</scope>
</reference>
<dbReference type="PaxDb" id="2903-EOD27095"/>
<dbReference type="KEGG" id="ehx:EMIHUDRAFT_205007"/>
<name>A0A0D3JUB0_EMIH1</name>
<evidence type="ECO:0000313" key="3">
    <source>
        <dbReference type="Proteomes" id="UP000013827"/>
    </source>
</evidence>
<evidence type="ECO:0000313" key="2">
    <source>
        <dbReference type="EnsemblProtists" id="EOD27095"/>
    </source>
</evidence>
<keyword evidence="3" id="KW-1185">Reference proteome</keyword>
<dbReference type="GeneID" id="17272641"/>
<organism evidence="2 3">
    <name type="scientific">Emiliania huxleyi (strain CCMP1516)</name>
    <dbReference type="NCBI Taxonomy" id="280463"/>
    <lineage>
        <taxon>Eukaryota</taxon>
        <taxon>Haptista</taxon>
        <taxon>Haptophyta</taxon>
        <taxon>Prymnesiophyceae</taxon>
        <taxon>Isochrysidales</taxon>
        <taxon>Noelaerhabdaceae</taxon>
        <taxon>Emiliania</taxon>
    </lineage>
</organism>
<evidence type="ECO:0000256" key="1">
    <source>
        <dbReference type="SAM" id="MobiDB-lite"/>
    </source>
</evidence>
<reference evidence="3" key="1">
    <citation type="journal article" date="2013" name="Nature">
        <title>Pan genome of the phytoplankton Emiliania underpins its global distribution.</title>
        <authorList>
            <person name="Read B.A."/>
            <person name="Kegel J."/>
            <person name="Klute M.J."/>
            <person name="Kuo A."/>
            <person name="Lefebvre S.C."/>
            <person name="Maumus F."/>
            <person name="Mayer C."/>
            <person name="Miller J."/>
            <person name="Monier A."/>
            <person name="Salamov A."/>
            <person name="Young J."/>
            <person name="Aguilar M."/>
            <person name="Claverie J.M."/>
            <person name="Frickenhaus S."/>
            <person name="Gonzalez K."/>
            <person name="Herman E.K."/>
            <person name="Lin Y.C."/>
            <person name="Napier J."/>
            <person name="Ogata H."/>
            <person name="Sarno A.F."/>
            <person name="Shmutz J."/>
            <person name="Schroeder D."/>
            <person name="de Vargas C."/>
            <person name="Verret F."/>
            <person name="von Dassow P."/>
            <person name="Valentin K."/>
            <person name="Van de Peer Y."/>
            <person name="Wheeler G."/>
            <person name="Dacks J.B."/>
            <person name="Delwiche C.F."/>
            <person name="Dyhrman S.T."/>
            <person name="Glockner G."/>
            <person name="John U."/>
            <person name="Richards T."/>
            <person name="Worden A.Z."/>
            <person name="Zhang X."/>
            <person name="Grigoriev I.V."/>
            <person name="Allen A.E."/>
            <person name="Bidle K."/>
            <person name="Borodovsky M."/>
            <person name="Bowler C."/>
            <person name="Brownlee C."/>
            <person name="Cock J.M."/>
            <person name="Elias M."/>
            <person name="Gladyshev V.N."/>
            <person name="Groth M."/>
            <person name="Guda C."/>
            <person name="Hadaegh A."/>
            <person name="Iglesias-Rodriguez M.D."/>
            <person name="Jenkins J."/>
            <person name="Jones B.M."/>
            <person name="Lawson T."/>
            <person name="Leese F."/>
            <person name="Lindquist E."/>
            <person name="Lobanov A."/>
            <person name="Lomsadze A."/>
            <person name="Malik S.B."/>
            <person name="Marsh M.E."/>
            <person name="Mackinder L."/>
            <person name="Mock T."/>
            <person name="Mueller-Roeber B."/>
            <person name="Pagarete A."/>
            <person name="Parker M."/>
            <person name="Probert I."/>
            <person name="Quesneville H."/>
            <person name="Raines C."/>
            <person name="Rensing S.A."/>
            <person name="Riano-Pachon D.M."/>
            <person name="Richier S."/>
            <person name="Rokitta S."/>
            <person name="Shiraiwa Y."/>
            <person name="Soanes D.M."/>
            <person name="van der Giezen M."/>
            <person name="Wahlund T.M."/>
            <person name="Williams B."/>
            <person name="Wilson W."/>
            <person name="Wolfe G."/>
            <person name="Wurch L.L."/>
        </authorList>
    </citation>
    <scope>NUCLEOTIDE SEQUENCE</scope>
</reference>
<dbReference type="AlphaFoldDB" id="A0A0D3JUB0"/>
<dbReference type="EnsemblProtists" id="EOD27095">
    <property type="protein sequence ID" value="EOD27095"/>
    <property type="gene ID" value="EMIHUDRAFT_205007"/>
</dbReference>
<dbReference type="RefSeq" id="XP_005779524.1">
    <property type="nucleotide sequence ID" value="XM_005779467.1"/>
</dbReference>
<feature type="compositionally biased region" description="Low complexity" evidence="1">
    <location>
        <begin position="263"/>
        <end position="273"/>
    </location>
</feature>